<comment type="caution">
    <text evidence="2">The sequence shown here is derived from an EMBL/GenBank/DDBJ whole genome shotgun (WGS) entry which is preliminary data.</text>
</comment>
<protein>
    <submittedName>
        <fullName evidence="2">Uncharacterized protein</fullName>
    </submittedName>
</protein>
<feature type="compositionally biased region" description="Basic and acidic residues" evidence="1">
    <location>
        <begin position="31"/>
        <end position="44"/>
    </location>
</feature>
<organism evidence="2 3">
    <name type="scientific">Streptomyces sanyensis</name>
    <dbReference type="NCBI Taxonomy" id="568869"/>
    <lineage>
        <taxon>Bacteria</taxon>
        <taxon>Bacillati</taxon>
        <taxon>Actinomycetota</taxon>
        <taxon>Actinomycetes</taxon>
        <taxon>Kitasatosporales</taxon>
        <taxon>Streptomycetaceae</taxon>
        <taxon>Streptomyces</taxon>
    </lineage>
</organism>
<proteinExistence type="predicted"/>
<evidence type="ECO:0000256" key="1">
    <source>
        <dbReference type="SAM" id="MobiDB-lite"/>
    </source>
</evidence>
<gene>
    <name evidence="2" type="ORF">GCM10023329_12600</name>
</gene>
<feature type="region of interest" description="Disordered" evidence="1">
    <location>
        <begin position="1"/>
        <end position="68"/>
    </location>
</feature>
<reference evidence="3" key="1">
    <citation type="journal article" date="2019" name="Int. J. Syst. Evol. Microbiol.">
        <title>The Global Catalogue of Microorganisms (GCM) 10K type strain sequencing project: providing services to taxonomists for standard genome sequencing and annotation.</title>
        <authorList>
            <consortium name="The Broad Institute Genomics Platform"/>
            <consortium name="The Broad Institute Genome Sequencing Center for Infectious Disease"/>
            <person name="Wu L."/>
            <person name="Ma J."/>
        </authorList>
    </citation>
    <scope>NUCLEOTIDE SEQUENCE [LARGE SCALE GENOMIC DNA]</scope>
    <source>
        <strain evidence="3">JCM 18324</strain>
    </source>
</reference>
<accession>A0ABP8ZWV0</accession>
<dbReference type="Proteomes" id="UP001501147">
    <property type="component" value="Unassembled WGS sequence"/>
</dbReference>
<dbReference type="EMBL" id="BAABJV010000002">
    <property type="protein sequence ID" value="GAA4767633.1"/>
    <property type="molecule type" value="Genomic_DNA"/>
</dbReference>
<evidence type="ECO:0000313" key="3">
    <source>
        <dbReference type="Proteomes" id="UP001501147"/>
    </source>
</evidence>
<evidence type="ECO:0000313" key="2">
    <source>
        <dbReference type="EMBL" id="GAA4767633.1"/>
    </source>
</evidence>
<keyword evidence="3" id="KW-1185">Reference proteome</keyword>
<sequence length="68" mass="6841">MTAPDVSGGGRPAPPGPGAGGGPDAGAAPARGRERRPPRQRESLPEDWAAARPASSRATGIRNGEQET</sequence>
<name>A0ABP8ZWV0_9ACTN</name>